<dbReference type="InterPro" id="IPR055344">
    <property type="entry name" value="SecD_SecF_C_bact"/>
</dbReference>
<accession>A0ABT3N656</accession>
<evidence type="ECO:0000259" key="12">
    <source>
        <dbReference type="Pfam" id="PF22599"/>
    </source>
</evidence>
<keyword evidence="14" id="KW-1185">Reference proteome</keyword>
<protein>
    <recommendedName>
        <fullName evidence="9">Protein translocase subunit SecD</fullName>
    </recommendedName>
</protein>
<keyword evidence="7 9" id="KW-0811">Translocation</keyword>
<dbReference type="InterPro" id="IPR048631">
    <property type="entry name" value="SecD_1st"/>
</dbReference>
<evidence type="ECO:0000256" key="8">
    <source>
        <dbReference type="ARBA" id="ARBA00023136"/>
    </source>
</evidence>
<feature type="transmembrane region" description="Helical" evidence="9">
    <location>
        <begin position="7"/>
        <end position="26"/>
    </location>
</feature>
<comment type="caution">
    <text evidence="13">The sequence shown here is derived from an EMBL/GenBank/DDBJ whole genome shotgun (WGS) entry which is preliminary data.</text>
</comment>
<keyword evidence="6 9" id="KW-1133">Transmembrane helix</keyword>
<evidence type="ECO:0000256" key="3">
    <source>
        <dbReference type="ARBA" id="ARBA00022475"/>
    </source>
</evidence>
<evidence type="ECO:0000256" key="2">
    <source>
        <dbReference type="ARBA" id="ARBA00022448"/>
    </source>
</evidence>
<dbReference type="Pfam" id="PF02355">
    <property type="entry name" value="SecD_SecF_C"/>
    <property type="match status" value="1"/>
</dbReference>
<evidence type="ECO:0000256" key="1">
    <source>
        <dbReference type="ARBA" id="ARBA00004651"/>
    </source>
</evidence>
<comment type="function">
    <text evidence="9">Part of the Sec protein translocase complex. Interacts with the SecYEG preprotein conducting channel. SecDF uses the proton motive force (PMF) to complete protein translocation after the ATP-dependent function of SecA.</text>
</comment>
<organism evidence="13 14">
    <name type="scientific">Desulfobotulus pelophilus</name>
    <dbReference type="NCBI Taxonomy" id="2823377"/>
    <lineage>
        <taxon>Bacteria</taxon>
        <taxon>Pseudomonadati</taxon>
        <taxon>Thermodesulfobacteriota</taxon>
        <taxon>Desulfobacteria</taxon>
        <taxon>Desulfobacterales</taxon>
        <taxon>Desulfobacteraceae</taxon>
        <taxon>Desulfobotulus</taxon>
    </lineage>
</organism>
<sequence length="526" mass="58381">MKVRSWRFYAVCVALILAIIYILPSFQPGLWPYKTINLGLDLQGGMHLVLDVEVEKALESTMERRTYELRDQLRKERIRYTSVRQLPDGSIAVRLADTADANAFSEFHRKEFPDMTMRRHTVDQDIEFRFSISAEEKAHIEKMATEQALETIRNRIDEFGVNEPDIRIQGERRITIQLPGIEDPERAKDLIGKTALLEFKIVDDSYDVQDALDGRIPPGTELLYEIRRDAFGQETGRIPYLVKRRAVLTGASLTDARVQVDSQFNEAYVSISFDRQGARQFERITGENIHKRMAIVLDNNVYSAPVIQDRISGGSARITGSFNMESARDLAIVLRAGALPAPVRIIEERTVGPTLGAESIQKGLLSMMVGGGLVLLFMAIYYKGAGLMANLALVLNILFIASALAAFGATLTLPGIAGMVLTLGMAVDANVLIFERIREELRLGRSPIAAIHAGFDRATLTILDANVTTLIAALVLFQFGTGPVKGFAVTLCLGVLSSMFTALVMVRLIFDFLYDGKHKPVTQISI</sequence>
<evidence type="ECO:0000256" key="7">
    <source>
        <dbReference type="ARBA" id="ARBA00023010"/>
    </source>
</evidence>
<evidence type="ECO:0000259" key="10">
    <source>
        <dbReference type="Pfam" id="PF02355"/>
    </source>
</evidence>
<evidence type="ECO:0000313" key="14">
    <source>
        <dbReference type="Proteomes" id="UP001209681"/>
    </source>
</evidence>
<dbReference type="Gene3D" id="3.30.1360.200">
    <property type="match status" value="1"/>
</dbReference>
<evidence type="ECO:0000259" key="11">
    <source>
        <dbReference type="Pfam" id="PF21760"/>
    </source>
</evidence>
<dbReference type="Pfam" id="PF22599">
    <property type="entry name" value="SecDF_P1_head"/>
    <property type="match status" value="1"/>
</dbReference>
<dbReference type="PRINTS" id="PR00702">
    <property type="entry name" value="ACRIFLAVINRP"/>
</dbReference>
<dbReference type="Proteomes" id="UP001209681">
    <property type="component" value="Unassembled WGS sequence"/>
</dbReference>
<keyword evidence="3 9" id="KW-1003">Cell membrane</keyword>
<feature type="transmembrane region" description="Helical" evidence="9">
    <location>
        <begin position="415"/>
        <end position="437"/>
    </location>
</feature>
<dbReference type="InterPro" id="IPR054384">
    <property type="entry name" value="SecDF_P1_head"/>
</dbReference>
<feature type="transmembrane region" description="Helical" evidence="9">
    <location>
        <begin position="486"/>
        <end position="510"/>
    </location>
</feature>
<dbReference type="PANTHER" id="PTHR30081:SF1">
    <property type="entry name" value="PROTEIN TRANSLOCASE SUBUNIT SECD"/>
    <property type="match status" value="1"/>
</dbReference>
<dbReference type="InterPro" id="IPR001036">
    <property type="entry name" value="Acrflvin-R"/>
</dbReference>
<dbReference type="SUPFAM" id="SSF82866">
    <property type="entry name" value="Multidrug efflux transporter AcrB transmembrane domain"/>
    <property type="match status" value="1"/>
</dbReference>
<feature type="domain" description="Protein export membrane protein SecD/SecF C-terminal" evidence="10">
    <location>
        <begin position="344"/>
        <end position="505"/>
    </location>
</feature>
<dbReference type="InterPro" id="IPR005791">
    <property type="entry name" value="SecD"/>
</dbReference>
<evidence type="ECO:0000256" key="9">
    <source>
        <dbReference type="HAMAP-Rule" id="MF_01463"/>
    </source>
</evidence>
<comment type="subunit">
    <text evidence="9">Forms a complex with SecF. Part of the essential Sec protein translocation apparatus which comprises SecA, SecYEG and auxiliary proteins SecDF. Other proteins may also be involved.</text>
</comment>
<keyword evidence="5 9" id="KW-0653">Protein transport</keyword>
<keyword evidence="8 9" id="KW-0472">Membrane</keyword>
<name>A0ABT3N656_9BACT</name>
<evidence type="ECO:0000256" key="4">
    <source>
        <dbReference type="ARBA" id="ARBA00022692"/>
    </source>
</evidence>
<dbReference type="InterPro" id="IPR022813">
    <property type="entry name" value="SecD/SecF_arch_bac"/>
</dbReference>
<evidence type="ECO:0000313" key="13">
    <source>
        <dbReference type="EMBL" id="MCW7752938.1"/>
    </source>
</evidence>
<dbReference type="Pfam" id="PF21760">
    <property type="entry name" value="SecD_1st"/>
    <property type="match status" value="1"/>
</dbReference>
<evidence type="ECO:0000256" key="6">
    <source>
        <dbReference type="ARBA" id="ARBA00022989"/>
    </source>
</evidence>
<proteinExistence type="inferred from homology"/>
<dbReference type="EMBL" id="JAPFPW010000002">
    <property type="protein sequence ID" value="MCW7752938.1"/>
    <property type="molecule type" value="Genomic_DNA"/>
</dbReference>
<comment type="subcellular location">
    <subcellularLocation>
        <location evidence="1 9">Cell membrane</location>
        <topology evidence="1 9">Multi-pass membrane protein</topology>
    </subcellularLocation>
</comment>
<keyword evidence="2 9" id="KW-0813">Transport</keyword>
<dbReference type="NCBIfam" id="TIGR01129">
    <property type="entry name" value="secD"/>
    <property type="match status" value="1"/>
</dbReference>
<comment type="similarity">
    <text evidence="9">Belongs to the SecD/SecF family. SecD subfamily.</text>
</comment>
<dbReference type="InterPro" id="IPR048634">
    <property type="entry name" value="SecD_SecF_C"/>
</dbReference>
<dbReference type="RefSeq" id="WP_265423797.1">
    <property type="nucleotide sequence ID" value="NZ_JAPFPW010000002.1"/>
</dbReference>
<feature type="transmembrane region" description="Helical" evidence="9">
    <location>
        <begin position="458"/>
        <end position="480"/>
    </location>
</feature>
<dbReference type="HAMAP" id="MF_01463_B">
    <property type="entry name" value="SecD_B"/>
    <property type="match status" value="1"/>
</dbReference>
<dbReference type="Gene3D" id="1.20.1640.10">
    <property type="entry name" value="Multidrug efflux transporter AcrB transmembrane domain"/>
    <property type="match status" value="1"/>
</dbReference>
<dbReference type="Pfam" id="PF07549">
    <property type="entry name" value="Sec_GG"/>
    <property type="match status" value="1"/>
</dbReference>
<evidence type="ECO:0000256" key="5">
    <source>
        <dbReference type="ARBA" id="ARBA00022927"/>
    </source>
</evidence>
<dbReference type="NCBIfam" id="TIGR00916">
    <property type="entry name" value="2A0604s01"/>
    <property type="match status" value="1"/>
</dbReference>
<dbReference type="PANTHER" id="PTHR30081">
    <property type="entry name" value="PROTEIN-EXPORT MEMBRANE PROTEIN SEC"/>
    <property type="match status" value="1"/>
</dbReference>
<dbReference type="InterPro" id="IPR022646">
    <property type="entry name" value="SecD/SecF_CS"/>
</dbReference>
<keyword evidence="4 9" id="KW-0812">Transmembrane</keyword>
<dbReference type="Gene3D" id="3.30.70.3400">
    <property type="match status" value="2"/>
</dbReference>
<feature type="transmembrane region" description="Helical" evidence="9">
    <location>
        <begin position="389"/>
        <end position="409"/>
    </location>
</feature>
<feature type="domain" description="Protein translocase subunit SecDF P1" evidence="11">
    <location>
        <begin position="146"/>
        <end position="204"/>
    </location>
</feature>
<feature type="domain" description="SecDF P1 head subdomain" evidence="12">
    <location>
        <begin position="236"/>
        <end position="341"/>
    </location>
</feature>
<reference evidence="13 14" key="1">
    <citation type="submission" date="2022-11" db="EMBL/GenBank/DDBJ databases">
        <title>Desulfobotulus tamanensis H1 sp. nov. - anaerobic, alkaliphilic, sulphate reducing bacterium isolated from terrestrial mud volcano.</title>
        <authorList>
            <person name="Frolova A."/>
            <person name="Merkel A.Y."/>
            <person name="Slobodkin A.I."/>
        </authorList>
    </citation>
    <scope>NUCLEOTIDE SEQUENCE [LARGE SCALE GENOMIC DNA]</scope>
    <source>
        <strain evidence="13 14">H1</strain>
    </source>
</reference>
<gene>
    <name evidence="9 13" type="primary">secD</name>
    <name evidence="13" type="ORF">OOT00_02950</name>
</gene>
<feature type="transmembrane region" description="Helical" evidence="9">
    <location>
        <begin position="363"/>
        <end position="382"/>
    </location>
</feature>